<dbReference type="EMBL" id="UYRR01034896">
    <property type="protein sequence ID" value="VDK62639.1"/>
    <property type="molecule type" value="Genomic_DNA"/>
</dbReference>
<reference evidence="1 2" key="2">
    <citation type="submission" date="2018-11" db="EMBL/GenBank/DDBJ databases">
        <authorList>
            <consortium name="Pathogen Informatics"/>
        </authorList>
    </citation>
    <scope>NUCLEOTIDE SEQUENCE [LARGE SCALE GENOMIC DNA]</scope>
</reference>
<keyword evidence="2" id="KW-1185">Reference proteome</keyword>
<reference evidence="3" key="1">
    <citation type="submission" date="2017-02" db="UniProtKB">
        <authorList>
            <consortium name="WormBaseParasite"/>
        </authorList>
    </citation>
    <scope>IDENTIFICATION</scope>
</reference>
<accession>A0A0M3KCB3</accession>
<proteinExistence type="predicted"/>
<sequence>MNTGGIHRLNSPLKNYDNFNCAYRKSKEIVFEAVNLDEKSNRTGKNSWFKLPERLKLLNMSVTASVICS</sequence>
<protein>
    <submittedName>
        <fullName evidence="1 3">Uncharacterized protein</fullName>
    </submittedName>
</protein>
<gene>
    <name evidence="1" type="ORF">ASIM_LOCUS18011</name>
</gene>
<evidence type="ECO:0000313" key="2">
    <source>
        <dbReference type="Proteomes" id="UP000267096"/>
    </source>
</evidence>
<organism evidence="3">
    <name type="scientific">Anisakis simplex</name>
    <name type="common">Herring worm</name>
    <dbReference type="NCBI Taxonomy" id="6269"/>
    <lineage>
        <taxon>Eukaryota</taxon>
        <taxon>Metazoa</taxon>
        <taxon>Ecdysozoa</taxon>
        <taxon>Nematoda</taxon>
        <taxon>Chromadorea</taxon>
        <taxon>Rhabditida</taxon>
        <taxon>Spirurina</taxon>
        <taxon>Ascaridomorpha</taxon>
        <taxon>Ascaridoidea</taxon>
        <taxon>Anisakidae</taxon>
        <taxon>Anisakis</taxon>
        <taxon>Anisakis simplex complex</taxon>
    </lineage>
</organism>
<dbReference type="WBParaSite" id="ASIM_0001861301-mRNA-1">
    <property type="protein sequence ID" value="ASIM_0001861301-mRNA-1"/>
    <property type="gene ID" value="ASIM_0001861301"/>
</dbReference>
<evidence type="ECO:0000313" key="3">
    <source>
        <dbReference type="WBParaSite" id="ASIM_0001861301-mRNA-1"/>
    </source>
</evidence>
<dbReference type="Proteomes" id="UP000267096">
    <property type="component" value="Unassembled WGS sequence"/>
</dbReference>
<dbReference type="AlphaFoldDB" id="A0A0M3KCB3"/>
<name>A0A0M3KCB3_ANISI</name>
<evidence type="ECO:0000313" key="1">
    <source>
        <dbReference type="EMBL" id="VDK62639.1"/>
    </source>
</evidence>